<keyword evidence="2" id="KW-0472">Membrane</keyword>
<dbReference type="Proteomes" id="UP000006633">
    <property type="component" value="Chromosome"/>
</dbReference>
<evidence type="ECO:0000256" key="2">
    <source>
        <dbReference type="ARBA" id="ARBA00023136"/>
    </source>
</evidence>
<keyword evidence="1 5" id="KW-0732">Signal</keyword>
<dbReference type="InterPro" id="IPR018660">
    <property type="entry name" value="MliC"/>
</dbReference>
<reference evidence="7 8" key="1">
    <citation type="journal article" date="2012" name="Stand. Genomic Sci.">
        <title>Complete genome sequence of the facultatively chemolithoautotrophic and methylotrophic alpha Proteobacterium Starkeya novella type strain (ATCC 8093(T)).</title>
        <authorList>
            <person name="Kappler U."/>
            <person name="Davenport K."/>
            <person name="Beatson S."/>
            <person name="Lucas S."/>
            <person name="Lapidus A."/>
            <person name="Copeland A."/>
            <person name="Berry K.W."/>
            <person name="Glavina Del Rio T."/>
            <person name="Hammon N."/>
            <person name="Dalin E."/>
            <person name="Tice H."/>
            <person name="Pitluck S."/>
            <person name="Richardson P."/>
            <person name="Bruce D."/>
            <person name="Goodwin L.A."/>
            <person name="Han C."/>
            <person name="Tapia R."/>
            <person name="Detter J.C."/>
            <person name="Chang Y.J."/>
            <person name="Jeffries C.D."/>
            <person name="Land M."/>
            <person name="Hauser L."/>
            <person name="Kyrpides N.C."/>
            <person name="Goker M."/>
            <person name="Ivanova N."/>
            <person name="Klenk H.P."/>
            <person name="Woyke T."/>
        </authorList>
    </citation>
    <scope>NUCLEOTIDE SEQUENCE [LARGE SCALE GENOMIC DNA]</scope>
    <source>
        <strain evidence="8">ATCC 8093 / DSM 506 / JCM 20403 / CCM 1077 / IAM 12100 / NBRC 12443 / NCIMB 10456</strain>
    </source>
</reference>
<evidence type="ECO:0000256" key="5">
    <source>
        <dbReference type="SAM" id="SignalP"/>
    </source>
</evidence>
<dbReference type="SUPFAM" id="SSF141488">
    <property type="entry name" value="YdhA-like"/>
    <property type="match status" value="1"/>
</dbReference>
<evidence type="ECO:0000256" key="4">
    <source>
        <dbReference type="ARBA" id="ARBA00023288"/>
    </source>
</evidence>
<accession>D7A742</accession>
<dbReference type="STRING" id="639283.Snov_2997"/>
<evidence type="ECO:0000259" key="6">
    <source>
        <dbReference type="Pfam" id="PF09864"/>
    </source>
</evidence>
<dbReference type="eggNOG" id="COG3895">
    <property type="taxonomic scope" value="Bacteria"/>
</dbReference>
<keyword evidence="3" id="KW-0564">Palmitate</keyword>
<keyword evidence="4" id="KW-0449">Lipoprotein</keyword>
<feature type="signal peptide" evidence="5">
    <location>
        <begin position="1"/>
        <end position="19"/>
    </location>
</feature>
<feature type="domain" description="C-type lysozyme inhibitor" evidence="6">
    <location>
        <begin position="39"/>
        <end position="104"/>
    </location>
</feature>
<dbReference type="Gene3D" id="2.40.128.200">
    <property type="match status" value="1"/>
</dbReference>
<dbReference type="EMBL" id="CP002026">
    <property type="protein sequence ID" value="ADH90273.1"/>
    <property type="molecule type" value="Genomic_DNA"/>
</dbReference>
<sequence length="116" mass="11933">MKAAILALALLVVPVAAQADNIVIPLPGGAKPETIKANYDCGAFGPVAVSYINAPPVALATLSFKGQFLVLSNVLSGSGARYAGGPYIWWSKGRGADLYDLTKGEDAPPIASCTEK</sequence>
<evidence type="ECO:0000313" key="7">
    <source>
        <dbReference type="EMBL" id="ADH90273.1"/>
    </source>
</evidence>
<evidence type="ECO:0000256" key="3">
    <source>
        <dbReference type="ARBA" id="ARBA00023139"/>
    </source>
</evidence>
<proteinExistence type="predicted"/>
<name>D7A742_ANCN5</name>
<gene>
    <name evidence="7" type="ordered locus">Snov_2997</name>
</gene>
<keyword evidence="8" id="KW-1185">Reference proteome</keyword>
<dbReference type="AlphaFoldDB" id="D7A742"/>
<dbReference type="HOGENOM" id="CLU_151151_1_0_5"/>
<dbReference type="KEGG" id="sno:Snov_2997"/>
<evidence type="ECO:0000313" key="8">
    <source>
        <dbReference type="Proteomes" id="UP000006633"/>
    </source>
</evidence>
<dbReference type="Pfam" id="PF09864">
    <property type="entry name" value="MliC"/>
    <property type="match status" value="1"/>
</dbReference>
<feature type="chain" id="PRO_5003092175" description="C-type lysozyme inhibitor domain-containing protein" evidence="5">
    <location>
        <begin position="20"/>
        <end position="116"/>
    </location>
</feature>
<evidence type="ECO:0000256" key="1">
    <source>
        <dbReference type="ARBA" id="ARBA00022729"/>
    </source>
</evidence>
<organism evidence="7 8">
    <name type="scientific">Ancylobacter novellus (strain ATCC 8093 / DSM 506 / JCM 20403 / CCM 1077 / IAM 12100 / NBRC 12443 / NCIMB 10456)</name>
    <name type="common">Starkeya novella</name>
    <dbReference type="NCBI Taxonomy" id="639283"/>
    <lineage>
        <taxon>Bacteria</taxon>
        <taxon>Pseudomonadati</taxon>
        <taxon>Pseudomonadota</taxon>
        <taxon>Alphaproteobacteria</taxon>
        <taxon>Hyphomicrobiales</taxon>
        <taxon>Xanthobacteraceae</taxon>
        <taxon>Ancylobacter</taxon>
    </lineage>
</organism>
<protein>
    <recommendedName>
        <fullName evidence="6">C-type lysozyme inhibitor domain-containing protein</fullName>
    </recommendedName>
</protein>
<dbReference type="InterPro" id="IPR036328">
    <property type="entry name" value="MliC_sf"/>
</dbReference>